<proteinExistence type="predicted"/>
<name>A0A315EC69_9BURK</name>
<reference evidence="5 6" key="1">
    <citation type="submission" date="2017-04" db="EMBL/GenBank/DDBJ databases">
        <title>Unexpected and diverse lifestyles within the genus Limnohabitans.</title>
        <authorList>
            <person name="Kasalicky V."/>
            <person name="Mehrshad M."/>
            <person name="Andrei S.-A."/>
            <person name="Salcher M."/>
            <person name="Kratochvilova H."/>
            <person name="Simek K."/>
            <person name="Ghai R."/>
        </authorList>
    </citation>
    <scope>NUCLEOTIDE SEQUENCE [LARGE SCALE GENOMIC DNA]</scope>
    <source>
        <strain evidence="5 6">II-B4</strain>
    </source>
</reference>
<protein>
    <recommendedName>
        <fullName evidence="4">TPM domain-containing protein</fullName>
    </recommendedName>
</protein>
<dbReference type="InterPro" id="IPR007621">
    <property type="entry name" value="TPM_dom"/>
</dbReference>
<gene>
    <name evidence="5" type="ORF">B9Z37_01800</name>
</gene>
<comment type="caution">
    <text evidence="5">The sequence shown here is derived from an EMBL/GenBank/DDBJ whole genome shotgun (WGS) entry which is preliminary data.</text>
</comment>
<evidence type="ECO:0000256" key="1">
    <source>
        <dbReference type="SAM" id="MobiDB-lite"/>
    </source>
</evidence>
<feature type="transmembrane region" description="Helical" evidence="2">
    <location>
        <begin position="237"/>
        <end position="256"/>
    </location>
</feature>
<dbReference type="RefSeq" id="WP_108311336.1">
    <property type="nucleotide sequence ID" value="NZ_NESN01000001.1"/>
</dbReference>
<dbReference type="Pfam" id="PF04536">
    <property type="entry name" value="TPM_phosphatase"/>
    <property type="match status" value="1"/>
</dbReference>
<dbReference type="PANTHER" id="PTHR30373:SF2">
    <property type="entry name" value="UPF0603 PROTEIN YGCG"/>
    <property type="match status" value="1"/>
</dbReference>
<organism evidence="5 6">
    <name type="scientific">Limnohabitans parvus II-B4</name>
    <dbReference type="NCBI Taxonomy" id="1293052"/>
    <lineage>
        <taxon>Bacteria</taxon>
        <taxon>Pseudomonadati</taxon>
        <taxon>Pseudomonadota</taxon>
        <taxon>Betaproteobacteria</taxon>
        <taxon>Burkholderiales</taxon>
        <taxon>Comamonadaceae</taxon>
        <taxon>Limnohabitans</taxon>
    </lineage>
</organism>
<feature type="transmembrane region" description="Helical" evidence="2">
    <location>
        <begin position="188"/>
        <end position="206"/>
    </location>
</feature>
<dbReference type="Proteomes" id="UP000250790">
    <property type="component" value="Unassembled WGS sequence"/>
</dbReference>
<feature type="domain" description="TPM" evidence="4">
    <location>
        <begin position="47"/>
        <end position="169"/>
    </location>
</feature>
<dbReference type="AlphaFoldDB" id="A0A315EC69"/>
<feature type="region of interest" description="Disordered" evidence="1">
    <location>
        <begin position="267"/>
        <end position="290"/>
    </location>
</feature>
<evidence type="ECO:0000256" key="2">
    <source>
        <dbReference type="SAM" id="Phobius"/>
    </source>
</evidence>
<dbReference type="PANTHER" id="PTHR30373">
    <property type="entry name" value="UPF0603 PROTEIN YGCG"/>
    <property type="match status" value="1"/>
</dbReference>
<keyword evidence="2" id="KW-0472">Membrane</keyword>
<dbReference type="Gene3D" id="3.10.310.50">
    <property type="match status" value="1"/>
</dbReference>
<evidence type="ECO:0000256" key="3">
    <source>
        <dbReference type="SAM" id="SignalP"/>
    </source>
</evidence>
<evidence type="ECO:0000259" key="4">
    <source>
        <dbReference type="Pfam" id="PF04536"/>
    </source>
</evidence>
<evidence type="ECO:0000313" key="6">
    <source>
        <dbReference type="Proteomes" id="UP000250790"/>
    </source>
</evidence>
<keyword evidence="3" id="KW-0732">Signal</keyword>
<feature type="chain" id="PRO_5016340436" description="TPM domain-containing protein" evidence="3">
    <location>
        <begin position="25"/>
        <end position="290"/>
    </location>
</feature>
<sequence length="290" mass="30545">MRMNQAARWLLVLSALLSWATGSAQVPPKTQQPTQQQLAVPALSGHVIDQTHTLTTEQQQQIEETLSAFELRKGSQLAVLLVPSTQPETIEQYALRVAEQWQLGRKKVDDGAILVVAKDDRTVRIEVGYGLEGALNDATSKRIIEEGITPMFRQQNFAGGILAGLQRMMGVIDGEPLPAPTAKSPQDPWNNITWIIVAGAVLGFVLRAVLGRFPGSVMTAAIVGAVTWFLLGVFSLALIAGGITLLTTWVGIAALLRARFGGRGGPGSGPGGGFKGGGGGFGGGGGSGRW</sequence>
<dbReference type="OrthoDB" id="9810918at2"/>
<evidence type="ECO:0000313" key="5">
    <source>
        <dbReference type="EMBL" id="PUE55333.1"/>
    </source>
</evidence>
<feature type="signal peptide" evidence="3">
    <location>
        <begin position="1"/>
        <end position="24"/>
    </location>
</feature>
<accession>A0A315EC69</accession>
<dbReference type="EMBL" id="NESN01000001">
    <property type="protein sequence ID" value="PUE55333.1"/>
    <property type="molecule type" value="Genomic_DNA"/>
</dbReference>
<keyword evidence="6" id="KW-1185">Reference proteome</keyword>
<keyword evidence="2" id="KW-0812">Transmembrane</keyword>
<keyword evidence="2" id="KW-1133">Transmembrane helix</keyword>